<dbReference type="SMART" id="SM00388">
    <property type="entry name" value="HisKA"/>
    <property type="match status" value="1"/>
</dbReference>
<evidence type="ECO:0000256" key="6">
    <source>
        <dbReference type="ARBA" id="ARBA00022679"/>
    </source>
</evidence>
<dbReference type="EC" id="2.7.13.3" evidence="4"/>
<evidence type="ECO:0000313" key="17">
    <source>
        <dbReference type="EMBL" id="GIG80238.1"/>
    </source>
</evidence>
<dbReference type="InterPro" id="IPR036097">
    <property type="entry name" value="HisK_dim/P_sf"/>
</dbReference>
<dbReference type="PANTHER" id="PTHR42878">
    <property type="entry name" value="TWO-COMPONENT HISTIDINE KINASE"/>
    <property type="match status" value="1"/>
</dbReference>
<evidence type="ECO:0000256" key="10">
    <source>
        <dbReference type="ARBA" id="ARBA00022840"/>
    </source>
</evidence>
<dbReference type="GO" id="GO:0000155">
    <property type="term" value="F:phosphorelay sensor kinase activity"/>
    <property type="evidence" value="ECO:0007669"/>
    <property type="project" value="InterPro"/>
</dbReference>
<dbReference type="RefSeq" id="WP_203883645.1">
    <property type="nucleotide sequence ID" value="NZ_BAABHH010000011.1"/>
</dbReference>
<evidence type="ECO:0000256" key="2">
    <source>
        <dbReference type="ARBA" id="ARBA00004141"/>
    </source>
</evidence>
<evidence type="ECO:0000256" key="11">
    <source>
        <dbReference type="ARBA" id="ARBA00022989"/>
    </source>
</evidence>
<dbReference type="InterPro" id="IPR004358">
    <property type="entry name" value="Sig_transdc_His_kin-like_C"/>
</dbReference>
<dbReference type="PRINTS" id="PR00344">
    <property type="entry name" value="BCTRLSENSOR"/>
</dbReference>
<sequence>MDQEVDFGAVFKALAAPLLVLTPDFVMVSANDSFLKLTGATEADLLGRPFFDVFPSSPKAPDDPNEEGAEALRASLTRVLSTGQRDTMPLQCYGIEVAGRPGVFEERYWSTINVPVLGPDGEVEFLVLRTEDVTDFLQQLRGFGEGDGATGTEAELEAMRTDVYVRARELHDLNERLRQTHRQQRQTMSGLQAAIERQRRFVFDASHDLRNPITGLLTEIEVAISEPDTNLDKILRKLLLDAERLSDIVSDLLELARLDTATPGTTEPLNLADFVMDELERRTLTTTVATQLDEQVVVCASRIRLVRLLNNLLSNAERHTRTAIDIIVSADPPDAVLEVIDDGPGIAPADRERVFERLCRLDDAHRQDPGGSGLGLPIAREIAQRYGGRLYAADNPTGARFVLRLPLAA</sequence>
<keyword evidence="13" id="KW-0472">Membrane</keyword>
<dbReference type="PANTHER" id="PTHR42878:SF7">
    <property type="entry name" value="SENSOR HISTIDINE KINASE GLRK"/>
    <property type="match status" value="1"/>
</dbReference>
<dbReference type="Pfam" id="PF00512">
    <property type="entry name" value="HisKA"/>
    <property type="match status" value="1"/>
</dbReference>
<keyword evidence="7" id="KW-0812">Transmembrane</keyword>
<dbReference type="SUPFAM" id="SSF47384">
    <property type="entry name" value="Homodimeric domain of signal transducing histidine kinase"/>
    <property type="match status" value="1"/>
</dbReference>
<evidence type="ECO:0000256" key="3">
    <source>
        <dbReference type="ARBA" id="ARBA00004236"/>
    </source>
</evidence>
<evidence type="ECO:0000256" key="5">
    <source>
        <dbReference type="ARBA" id="ARBA00022553"/>
    </source>
</evidence>
<feature type="domain" description="PAS" evidence="16">
    <location>
        <begin position="3"/>
        <end position="83"/>
    </location>
</feature>
<dbReference type="PROSITE" id="PS50112">
    <property type="entry name" value="PAS"/>
    <property type="match status" value="1"/>
</dbReference>
<evidence type="ECO:0000256" key="8">
    <source>
        <dbReference type="ARBA" id="ARBA00022741"/>
    </source>
</evidence>
<dbReference type="CDD" id="cd00075">
    <property type="entry name" value="HATPase"/>
    <property type="match status" value="1"/>
</dbReference>
<keyword evidence="6" id="KW-0808">Transferase</keyword>
<evidence type="ECO:0000259" key="15">
    <source>
        <dbReference type="PROSITE" id="PS50109"/>
    </source>
</evidence>
<dbReference type="Pfam" id="PF08448">
    <property type="entry name" value="PAS_4"/>
    <property type="match status" value="1"/>
</dbReference>
<feature type="domain" description="Histidine kinase" evidence="15">
    <location>
        <begin position="204"/>
        <end position="409"/>
    </location>
</feature>
<protein>
    <recommendedName>
        <fullName evidence="14">Sensor-like histidine kinase SenX3</fullName>
        <ecNumber evidence="4">2.7.13.3</ecNumber>
    </recommendedName>
</protein>
<dbReference type="InterPro" id="IPR036890">
    <property type="entry name" value="HATPase_C_sf"/>
</dbReference>
<dbReference type="Pfam" id="PF02518">
    <property type="entry name" value="HATPase_c"/>
    <property type="match status" value="1"/>
</dbReference>
<keyword evidence="9" id="KW-0418">Kinase</keyword>
<dbReference type="SMART" id="SM00387">
    <property type="entry name" value="HATPase_c"/>
    <property type="match status" value="1"/>
</dbReference>
<comment type="catalytic activity">
    <reaction evidence="1">
        <text>ATP + protein L-histidine = ADP + protein N-phospho-L-histidine.</text>
        <dbReference type="EC" id="2.7.13.3"/>
    </reaction>
</comment>
<dbReference type="CDD" id="cd00082">
    <property type="entry name" value="HisKA"/>
    <property type="match status" value="1"/>
</dbReference>
<comment type="caution">
    <text evidence="17">The sequence shown here is derived from an EMBL/GenBank/DDBJ whole genome shotgun (WGS) entry which is preliminary data.</text>
</comment>
<dbReference type="GO" id="GO:0000156">
    <property type="term" value="F:phosphorelay response regulator activity"/>
    <property type="evidence" value="ECO:0007669"/>
    <property type="project" value="TreeGrafter"/>
</dbReference>
<evidence type="ECO:0000256" key="1">
    <source>
        <dbReference type="ARBA" id="ARBA00000085"/>
    </source>
</evidence>
<dbReference type="GO" id="GO:0030295">
    <property type="term" value="F:protein kinase activator activity"/>
    <property type="evidence" value="ECO:0007669"/>
    <property type="project" value="TreeGrafter"/>
</dbReference>
<dbReference type="InterPro" id="IPR035965">
    <property type="entry name" value="PAS-like_dom_sf"/>
</dbReference>
<evidence type="ECO:0000256" key="4">
    <source>
        <dbReference type="ARBA" id="ARBA00012438"/>
    </source>
</evidence>
<keyword evidence="10" id="KW-0067">ATP-binding</keyword>
<evidence type="ECO:0000256" key="7">
    <source>
        <dbReference type="ARBA" id="ARBA00022692"/>
    </source>
</evidence>
<dbReference type="GO" id="GO:0005886">
    <property type="term" value="C:plasma membrane"/>
    <property type="evidence" value="ECO:0007669"/>
    <property type="project" value="UniProtKB-SubCell"/>
</dbReference>
<dbReference type="SMART" id="SM00091">
    <property type="entry name" value="PAS"/>
    <property type="match status" value="1"/>
</dbReference>
<dbReference type="InterPro" id="IPR003661">
    <property type="entry name" value="HisK_dim/P_dom"/>
</dbReference>
<dbReference type="CDD" id="cd00130">
    <property type="entry name" value="PAS"/>
    <property type="match status" value="1"/>
</dbReference>
<evidence type="ECO:0000256" key="14">
    <source>
        <dbReference type="ARBA" id="ARBA00039401"/>
    </source>
</evidence>
<dbReference type="GO" id="GO:0007234">
    <property type="term" value="P:osmosensory signaling via phosphorelay pathway"/>
    <property type="evidence" value="ECO:0007669"/>
    <property type="project" value="TreeGrafter"/>
</dbReference>
<reference evidence="17 18" key="1">
    <citation type="submission" date="2021-01" db="EMBL/GenBank/DDBJ databases">
        <title>Whole genome shotgun sequence of Planotetraspora kaengkrachanensis NBRC 104272.</title>
        <authorList>
            <person name="Komaki H."/>
            <person name="Tamura T."/>
        </authorList>
    </citation>
    <scope>NUCLEOTIDE SEQUENCE [LARGE SCALE GENOMIC DNA]</scope>
    <source>
        <strain evidence="17 18">NBRC 104272</strain>
    </source>
</reference>
<keyword evidence="5" id="KW-0597">Phosphoprotein</keyword>
<keyword evidence="8" id="KW-0547">Nucleotide-binding</keyword>
<dbReference type="AlphaFoldDB" id="A0A8J3PTC5"/>
<evidence type="ECO:0000259" key="16">
    <source>
        <dbReference type="PROSITE" id="PS50112"/>
    </source>
</evidence>
<keyword evidence="18" id="KW-1185">Reference proteome</keyword>
<evidence type="ECO:0000256" key="12">
    <source>
        <dbReference type="ARBA" id="ARBA00023012"/>
    </source>
</evidence>
<proteinExistence type="predicted"/>
<evidence type="ECO:0000313" key="18">
    <source>
        <dbReference type="Proteomes" id="UP000630097"/>
    </source>
</evidence>
<dbReference type="InterPro" id="IPR013656">
    <property type="entry name" value="PAS_4"/>
</dbReference>
<dbReference type="InterPro" id="IPR050351">
    <property type="entry name" value="BphY/WalK/GraS-like"/>
</dbReference>
<organism evidence="17 18">
    <name type="scientific">Planotetraspora kaengkrachanensis</name>
    <dbReference type="NCBI Taxonomy" id="575193"/>
    <lineage>
        <taxon>Bacteria</taxon>
        <taxon>Bacillati</taxon>
        <taxon>Actinomycetota</taxon>
        <taxon>Actinomycetes</taxon>
        <taxon>Streptosporangiales</taxon>
        <taxon>Streptosporangiaceae</taxon>
        <taxon>Planotetraspora</taxon>
    </lineage>
</organism>
<dbReference type="Gene3D" id="3.30.565.10">
    <property type="entry name" value="Histidine kinase-like ATPase, C-terminal domain"/>
    <property type="match status" value="1"/>
</dbReference>
<name>A0A8J3PTC5_9ACTN</name>
<dbReference type="Gene3D" id="3.30.450.20">
    <property type="entry name" value="PAS domain"/>
    <property type="match status" value="1"/>
</dbReference>
<accession>A0A8J3PTC5</accession>
<dbReference type="Proteomes" id="UP000630097">
    <property type="component" value="Unassembled WGS sequence"/>
</dbReference>
<dbReference type="InterPro" id="IPR003594">
    <property type="entry name" value="HATPase_dom"/>
</dbReference>
<dbReference type="InterPro" id="IPR000014">
    <property type="entry name" value="PAS"/>
</dbReference>
<dbReference type="Gene3D" id="1.10.287.130">
    <property type="match status" value="1"/>
</dbReference>
<comment type="subcellular location">
    <subcellularLocation>
        <location evidence="3">Cell membrane</location>
    </subcellularLocation>
    <subcellularLocation>
        <location evidence="2">Membrane</location>
        <topology evidence="2">Multi-pass membrane protein</topology>
    </subcellularLocation>
</comment>
<gene>
    <name evidence="17" type="ORF">Pka01_33650</name>
</gene>
<dbReference type="EMBL" id="BONV01000013">
    <property type="protein sequence ID" value="GIG80238.1"/>
    <property type="molecule type" value="Genomic_DNA"/>
</dbReference>
<dbReference type="InterPro" id="IPR005467">
    <property type="entry name" value="His_kinase_dom"/>
</dbReference>
<dbReference type="GO" id="GO:0005524">
    <property type="term" value="F:ATP binding"/>
    <property type="evidence" value="ECO:0007669"/>
    <property type="project" value="UniProtKB-KW"/>
</dbReference>
<evidence type="ECO:0000256" key="13">
    <source>
        <dbReference type="ARBA" id="ARBA00023136"/>
    </source>
</evidence>
<dbReference type="SUPFAM" id="SSF55874">
    <property type="entry name" value="ATPase domain of HSP90 chaperone/DNA topoisomerase II/histidine kinase"/>
    <property type="match status" value="1"/>
</dbReference>
<dbReference type="SUPFAM" id="SSF55785">
    <property type="entry name" value="PYP-like sensor domain (PAS domain)"/>
    <property type="match status" value="1"/>
</dbReference>
<dbReference type="PROSITE" id="PS50109">
    <property type="entry name" value="HIS_KIN"/>
    <property type="match status" value="1"/>
</dbReference>
<keyword evidence="11" id="KW-1133">Transmembrane helix</keyword>
<keyword evidence="12" id="KW-0902">Two-component regulatory system</keyword>
<evidence type="ECO:0000256" key="9">
    <source>
        <dbReference type="ARBA" id="ARBA00022777"/>
    </source>
</evidence>